<evidence type="ECO:0000256" key="9">
    <source>
        <dbReference type="SAM" id="MobiDB-lite"/>
    </source>
</evidence>
<dbReference type="Gene3D" id="3.30.40.10">
    <property type="entry name" value="Zinc/RING finger domain, C3HC4 (zinc finger)"/>
    <property type="match status" value="1"/>
</dbReference>
<dbReference type="PANTHER" id="PTHR10782:SF4">
    <property type="entry name" value="TONALLI, ISOFORM E"/>
    <property type="match status" value="1"/>
</dbReference>
<keyword evidence="13" id="KW-1185">Reference proteome</keyword>
<dbReference type="PANTHER" id="PTHR10782">
    <property type="entry name" value="ZINC FINGER MIZ DOMAIN-CONTAINING PROTEIN"/>
    <property type="match status" value="1"/>
</dbReference>
<gene>
    <name evidence="12" type="ORF">CORT_0B10410</name>
</gene>
<keyword evidence="6" id="KW-0833">Ubl conjugation pathway</keyword>
<comment type="pathway">
    <text evidence="1">Protein modification; protein sumoylation.</text>
</comment>
<evidence type="ECO:0000256" key="6">
    <source>
        <dbReference type="ARBA" id="ARBA00022786"/>
    </source>
</evidence>
<dbReference type="Gene3D" id="2.60.120.780">
    <property type="entry name" value="PINIT domain"/>
    <property type="match status" value="1"/>
</dbReference>
<feature type="compositionally biased region" description="Polar residues" evidence="9">
    <location>
        <begin position="914"/>
        <end position="941"/>
    </location>
</feature>
<dbReference type="GO" id="GO:0000785">
    <property type="term" value="C:chromatin"/>
    <property type="evidence" value="ECO:0007669"/>
    <property type="project" value="TreeGrafter"/>
</dbReference>
<organism evidence="12 13">
    <name type="scientific">Candida orthopsilosis (strain 90-125)</name>
    <name type="common">Yeast</name>
    <dbReference type="NCBI Taxonomy" id="1136231"/>
    <lineage>
        <taxon>Eukaryota</taxon>
        <taxon>Fungi</taxon>
        <taxon>Dikarya</taxon>
        <taxon>Ascomycota</taxon>
        <taxon>Saccharomycotina</taxon>
        <taxon>Pichiomycetes</taxon>
        <taxon>Debaryomycetaceae</taxon>
        <taxon>Candida/Lodderomyces clade</taxon>
        <taxon>Candida</taxon>
    </lineage>
</organism>
<dbReference type="PROSITE" id="PS51466">
    <property type="entry name" value="PINIT"/>
    <property type="match status" value="1"/>
</dbReference>
<dbReference type="GeneID" id="14538949"/>
<feature type="domain" description="PINIT" evidence="11">
    <location>
        <begin position="110"/>
        <end position="263"/>
    </location>
</feature>
<dbReference type="KEGG" id="cot:CORT_0B10410"/>
<feature type="domain" description="SP-RING-type" evidence="10">
    <location>
        <begin position="295"/>
        <end position="376"/>
    </location>
</feature>
<dbReference type="RefSeq" id="XP_003868178.1">
    <property type="nucleotide sequence ID" value="XM_003868130.1"/>
</dbReference>
<feature type="region of interest" description="Disordered" evidence="9">
    <location>
        <begin position="1106"/>
        <end position="1142"/>
    </location>
</feature>
<dbReference type="InterPro" id="IPR013083">
    <property type="entry name" value="Znf_RING/FYVE/PHD"/>
</dbReference>
<evidence type="ECO:0000313" key="12">
    <source>
        <dbReference type="EMBL" id="CCG22743.1"/>
    </source>
</evidence>
<feature type="region of interest" description="Disordered" evidence="9">
    <location>
        <begin position="537"/>
        <end position="594"/>
    </location>
</feature>
<feature type="region of interest" description="Disordered" evidence="9">
    <location>
        <begin position="771"/>
        <end position="804"/>
    </location>
</feature>
<keyword evidence="12" id="KW-0436">Ligase</keyword>
<dbReference type="GO" id="GO:0016874">
    <property type="term" value="F:ligase activity"/>
    <property type="evidence" value="ECO:0007669"/>
    <property type="project" value="UniProtKB-KW"/>
</dbReference>
<dbReference type="InterPro" id="IPR023321">
    <property type="entry name" value="PINIT"/>
</dbReference>
<dbReference type="GO" id="GO:0008270">
    <property type="term" value="F:zinc ion binding"/>
    <property type="evidence" value="ECO:0007669"/>
    <property type="project" value="UniProtKB-KW"/>
</dbReference>
<dbReference type="UniPathway" id="UPA00886"/>
<feature type="region of interest" description="Disordered" evidence="9">
    <location>
        <begin position="701"/>
        <end position="723"/>
    </location>
</feature>
<sequence>MPIYLRFSHEEFKLISRRIRNLKIAQLRSLCRCLEFSYGGTKDNLLRNIFLHFDTVNDTRDAAGLAAMKDLLRRIEENQPLVTYNEVHKFYSSRGKSRPRTPSASSAEGLHSQDSHPVRDHDINFIDNPFFRLIRKIHVSPQVCLPKKGKNDCCIDFVFDVAEHKLLKKEDPNLRIYLICGRKMTDTRVSDDVEIEWPLPHDLYVNDQKIDTKYKGLRHKPGTAKSVDLTELLLVPPKLNKIRINYEDHEETYYVYLYFVRLIPFETVIENIKAQPKIHKNHTIASIKKNTKDSHLEGIEIEDIILSLRDHYTYTKIEIPVKTINCDHLQCFDLRICMTQQYESPTWQCPHCRSRFEVSDLAICEYFEEILNNLNVEVDFVKIAKDGKWSPCIEKKEPRPDVKLERLVSGVKREPDVIVNLMGDVAVSSSDDENDIEVLLSDARITRVEDSTPSNGHKEVRTTITAGALNEALGISSSNNYEEVQSEENTNPGTNNDERITHDIAALSTNSSLVTPSLASIYTSPRGDQVSTQFQRQQLQSQHEQSVQPQQLEQVHTEQQQLRQHQLQQQQLQSQQSQQEIHQQHSEQQQVPQHISAQTVNGAVLYGPIITRRLSTLSRKAPNETLNTQQIGTQSHPHSQFVQRDYAPYHATSVPETPFFAPSPQHVTQEIHARGETNCVLSPRNNSLQQLQEQCRAALISQSTTSPNPGETTDVLDGNISNYSQAPISSRMMQQKLNRQQYNSQSIISRNMLTPGQRNMQQNIKLLALQQEKQSSPVQQRSSTQSASQQSVFTQKSPRQSQSHPLLQTQSLMHHTLHQKRTSVQYLSPQTPSSEAQPQCNLNQDRVFHQSQGLNAQQSFQNRIEEPIKTPALASNSSGLIRGYTATNPEVSSTQVTSETTVRSSRTTARNSTIKSDNANHTNEPKNQQNAEQNLQNTGENNDADSFLQNTGFQPQNFTSSLQSPRQFLSNEPLLERQAAGQTEPQAAHDCEQIDSQHSFNTSVEGVAFAQIERILVQFESDTQQTLQQIKLECASDPFQKEKVSRHYVNFREIEKQKVIDEFMKNYFDIVGDTLNLNVINGKGSGVSFNHTALLQSGNQMHEVRYEDGKSPGPTLDSSTLQQRSSLSDRYPQTIDRPAPVSTISAHTKLTRLHSLSDRNGIKTRARASQSRSPHAANVFKETIPADPSRTLVNSPVSNPHGHHSISGFLPQTKLQSSLNNNYSLVTQTLSPDSVTEPNQLKKGHFKIGESFFDDSKTLDYVIPANDMKENSTVPQKDGENLGLQQIIVDTTSQSKGGRLESDLKQTRSIFGEMETSPTKKQKLMEILKCELDKGELINKFQVFQDYTLEPADMKRIERVWVQGLKEKEKRIDQIVSSGSSKDPIVLDSDTE</sequence>
<keyword evidence="4" id="KW-0479">Metal-binding</keyword>
<dbReference type="HOGENOM" id="CLU_254855_0_0_1"/>
<feature type="compositionally biased region" description="Low complexity" evidence="9">
    <location>
        <begin position="779"/>
        <end position="791"/>
    </location>
</feature>
<dbReference type="OrthoDB" id="28127at2759"/>
<name>H8X222_CANO9</name>
<evidence type="ECO:0000259" key="11">
    <source>
        <dbReference type="PROSITE" id="PS51466"/>
    </source>
</evidence>
<feature type="region of interest" description="Disordered" evidence="9">
    <location>
        <begin position="1157"/>
        <end position="1177"/>
    </location>
</feature>
<dbReference type="GO" id="GO:0016925">
    <property type="term" value="P:protein sumoylation"/>
    <property type="evidence" value="ECO:0007669"/>
    <property type="project" value="UniProtKB-UniPathway"/>
</dbReference>
<feature type="region of interest" description="Disordered" evidence="9">
    <location>
        <begin position="1373"/>
        <end position="1392"/>
    </location>
</feature>
<dbReference type="PROSITE" id="PS51044">
    <property type="entry name" value="ZF_SP_RING"/>
    <property type="match status" value="1"/>
</dbReference>
<dbReference type="CDD" id="cd16650">
    <property type="entry name" value="SP-RING_PIAS-like"/>
    <property type="match status" value="1"/>
</dbReference>
<feature type="compositionally biased region" description="Polar residues" evidence="9">
    <location>
        <begin position="701"/>
        <end position="711"/>
    </location>
</feature>
<evidence type="ECO:0000256" key="8">
    <source>
        <dbReference type="PROSITE-ProRule" id="PRU00452"/>
    </source>
</evidence>
<feature type="compositionally biased region" description="Polar residues" evidence="9">
    <location>
        <begin position="792"/>
        <end position="804"/>
    </location>
</feature>
<dbReference type="eggNOG" id="KOG2169">
    <property type="taxonomic scope" value="Eukaryota"/>
</dbReference>
<evidence type="ECO:0000259" key="10">
    <source>
        <dbReference type="PROSITE" id="PS51044"/>
    </source>
</evidence>
<dbReference type="Proteomes" id="UP000005018">
    <property type="component" value="Chromosome 2"/>
</dbReference>
<proteinExistence type="inferred from homology"/>
<keyword evidence="7" id="KW-0862">Zinc</keyword>
<protein>
    <submittedName>
        <fullName evidence="12">Siz1 SUMO/Smt3 ligase</fullName>
    </submittedName>
</protein>
<evidence type="ECO:0000256" key="7">
    <source>
        <dbReference type="ARBA" id="ARBA00022833"/>
    </source>
</evidence>
<dbReference type="Pfam" id="PF02891">
    <property type="entry name" value="zf-MIZ"/>
    <property type="match status" value="1"/>
</dbReference>
<dbReference type="EMBL" id="HE681720">
    <property type="protein sequence ID" value="CCG22743.1"/>
    <property type="molecule type" value="Genomic_DNA"/>
</dbReference>
<feature type="region of interest" description="Disordered" evidence="9">
    <location>
        <begin position="884"/>
        <end position="966"/>
    </location>
</feature>
<dbReference type="InterPro" id="IPR004181">
    <property type="entry name" value="Znf_MIZ"/>
</dbReference>
<feature type="region of interest" description="Disordered" evidence="9">
    <location>
        <begin position="93"/>
        <end position="116"/>
    </location>
</feature>
<dbReference type="Pfam" id="PF14324">
    <property type="entry name" value="PINIT"/>
    <property type="match status" value="1"/>
</dbReference>
<reference evidence="12 13" key="1">
    <citation type="journal article" date="2012" name="PLoS ONE">
        <title>Sequence and analysis of the genome of the pathogenic yeast Candida orthopsilosis.</title>
        <authorList>
            <person name="Riccombeni A."/>
            <person name="Vidanes G."/>
            <person name="Proux-Wera E."/>
            <person name="Wolfe K.H."/>
            <person name="Butler G."/>
        </authorList>
    </citation>
    <scope>NUCLEOTIDE SEQUENCE [LARGE SCALE GENOMIC DNA]</scope>
    <source>
        <strain evidence="12 13">Co 90-125</strain>
    </source>
</reference>
<feature type="compositionally biased region" description="Polar residues" evidence="9">
    <location>
        <begin position="947"/>
        <end position="966"/>
    </location>
</feature>
<feature type="compositionally biased region" description="Polar residues" evidence="9">
    <location>
        <begin position="1116"/>
        <end position="1128"/>
    </location>
</feature>
<accession>H8X222</accession>
<evidence type="ECO:0000256" key="3">
    <source>
        <dbReference type="ARBA" id="ARBA00022679"/>
    </source>
</evidence>
<dbReference type="InterPro" id="IPR038654">
    <property type="entry name" value="PINIT_sf"/>
</dbReference>
<feature type="compositionally biased region" description="Low complexity" evidence="9">
    <location>
        <begin position="537"/>
        <end position="590"/>
    </location>
</feature>
<evidence type="ECO:0000256" key="4">
    <source>
        <dbReference type="ARBA" id="ARBA00022723"/>
    </source>
</evidence>
<feature type="compositionally biased region" description="Low complexity" evidence="9">
    <location>
        <begin position="891"/>
        <end position="913"/>
    </location>
</feature>
<evidence type="ECO:0000256" key="1">
    <source>
        <dbReference type="ARBA" id="ARBA00004718"/>
    </source>
</evidence>
<dbReference type="GO" id="GO:0061665">
    <property type="term" value="F:SUMO ligase activity"/>
    <property type="evidence" value="ECO:0007669"/>
    <property type="project" value="TreeGrafter"/>
</dbReference>
<evidence type="ECO:0000256" key="2">
    <source>
        <dbReference type="ARBA" id="ARBA00005383"/>
    </source>
</evidence>
<comment type="similarity">
    <text evidence="2">Belongs to the PIAS family.</text>
</comment>
<evidence type="ECO:0000256" key="5">
    <source>
        <dbReference type="ARBA" id="ARBA00022771"/>
    </source>
</evidence>
<keyword evidence="3" id="KW-0808">Transferase</keyword>
<evidence type="ECO:0000313" key="13">
    <source>
        <dbReference type="Proteomes" id="UP000005018"/>
    </source>
</evidence>
<keyword evidence="5 8" id="KW-0863">Zinc-finger</keyword>